<evidence type="ECO:0000256" key="1">
    <source>
        <dbReference type="SAM" id="SignalP"/>
    </source>
</evidence>
<name>A0A2T1HXI5_9HYPH</name>
<feature type="chain" id="PRO_5015541992" description="DUF1236 domain-containing protein" evidence="1">
    <location>
        <begin position="22"/>
        <end position="84"/>
    </location>
</feature>
<dbReference type="InterPro" id="IPR009642">
    <property type="entry name" value="DUF1236"/>
</dbReference>
<sequence>MVRLLIVLPFALIALQSPALAKSPTVRAEPASLDHAIRVGAVLPDSAQIIAQPNNAFGIVIEQSRVLVVDPKTRKVVEILESGA</sequence>
<gene>
    <name evidence="2" type="ORF">SLNSH_03760</name>
</gene>
<dbReference type="Pfam" id="PF06823">
    <property type="entry name" value="DUF1236"/>
    <property type="match status" value="1"/>
</dbReference>
<keyword evidence="1" id="KW-0732">Signal</keyword>
<proteinExistence type="predicted"/>
<organism evidence="2 3">
    <name type="scientific">Alsobacter soli</name>
    <dbReference type="NCBI Taxonomy" id="2109933"/>
    <lineage>
        <taxon>Bacteria</taxon>
        <taxon>Pseudomonadati</taxon>
        <taxon>Pseudomonadota</taxon>
        <taxon>Alphaproteobacteria</taxon>
        <taxon>Hyphomicrobiales</taxon>
        <taxon>Alsobacteraceae</taxon>
        <taxon>Alsobacter</taxon>
    </lineage>
</organism>
<keyword evidence="3" id="KW-1185">Reference proteome</keyword>
<dbReference type="Proteomes" id="UP000239772">
    <property type="component" value="Unassembled WGS sequence"/>
</dbReference>
<comment type="caution">
    <text evidence="2">The sequence shown here is derived from an EMBL/GenBank/DDBJ whole genome shotgun (WGS) entry which is preliminary data.</text>
</comment>
<dbReference type="EMBL" id="PVZS01000003">
    <property type="protein sequence ID" value="PSC06407.1"/>
    <property type="molecule type" value="Genomic_DNA"/>
</dbReference>
<evidence type="ECO:0000313" key="2">
    <source>
        <dbReference type="EMBL" id="PSC06407.1"/>
    </source>
</evidence>
<dbReference type="AlphaFoldDB" id="A0A2T1HXI5"/>
<feature type="signal peptide" evidence="1">
    <location>
        <begin position="1"/>
        <end position="21"/>
    </location>
</feature>
<evidence type="ECO:0000313" key="3">
    <source>
        <dbReference type="Proteomes" id="UP000239772"/>
    </source>
</evidence>
<accession>A0A2T1HXI5</accession>
<evidence type="ECO:0008006" key="4">
    <source>
        <dbReference type="Google" id="ProtNLM"/>
    </source>
</evidence>
<protein>
    <recommendedName>
        <fullName evidence="4">DUF1236 domain-containing protein</fullName>
    </recommendedName>
</protein>
<reference evidence="3" key="1">
    <citation type="submission" date="2018-03" db="EMBL/GenBank/DDBJ databases">
        <authorList>
            <person name="Sun L."/>
            <person name="Liu H."/>
            <person name="Chen W."/>
            <person name="Huang K."/>
            <person name="Liu W."/>
            <person name="Gao X."/>
        </authorList>
    </citation>
    <scope>NUCLEOTIDE SEQUENCE [LARGE SCALE GENOMIC DNA]</scope>
    <source>
        <strain evidence="3">SH9</strain>
    </source>
</reference>